<proteinExistence type="predicted"/>
<reference evidence="2" key="1">
    <citation type="journal article" date="2025" name="Aquaculture">
        <title>Assessment of the bioflocculant production and safety properties of Metabacillus hrfriensis sp. nov. based on phenotypic and whole-genome sequencing analysis.</title>
        <authorList>
            <person name="Zhang R."/>
            <person name="Zhao Z."/>
            <person name="Luo L."/>
            <person name="Wang S."/>
            <person name="Guo K."/>
            <person name="Xu W."/>
        </authorList>
    </citation>
    <scope>NUCLEOTIDE SEQUENCE [LARGE SCALE GENOMIC DNA]</scope>
    <source>
        <strain evidence="2">CT-WN-B3</strain>
    </source>
</reference>
<organism evidence="1 2">
    <name type="scientific">Metabacillus hrfriensis</name>
    <dbReference type="NCBI Taxonomy" id="3048891"/>
    <lineage>
        <taxon>Bacteria</taxon>
        <taxon>Bacillati</taxon>
        <taxon>Bacillota</taxon>
        <taxon>Bacilli</taxon>
        <taxon>Bacillales</taxon>
        <taxon>Bacillaceae</taxon>
        <taxon>Metabacillus</taxon>
    </lineage>
</organism>
<name>A0ACD4RGU6_9BACI</name>
<dbReference type="Proteomes" id="UP001226091">
    <property type="component" value="Chromosome"/>
</dbReference>
<evidence type="ECO:0000313" key="2">
    <source>
        <dbReference type="Proteomes" id="UP001226091"/>
    </source>
</evidence>
<evidence type="ECO:0000313" key="1">
    <source>
        <dbReference type="EMBL" id="WHZ59544.1"/>
    </source>
</evidence>
<accession>A0ACD4RGU6</accession>
<protein>
    <submittedName>
        <fullName evidence="1">Uncharacterized protein</fullName>
    </submittedName>
</protein>
<dbReference type="EMBL" id="CP126116">
    <property type="protein sequence ID" value="WHZ59544.1"/>
    <property type="molecule type" value="Genomic_DNA"/>
</dbReference>
<keyword evidence="2" id="KW-1185">Reference proteome</keyword>
<sequence>MQIDETLLTDVEKQIVKKLNQEMFFAVSYEHLTFYKNEINSILNQATRRNSFLTNMKERMNEPNCL</sequence>
<gene>
    <name evidence="1" type="ORF">QLQ22_09520</name>
</gene>